<evidence type="ECO:0000259" key="1">
    <source>
        <dbReference type="Pfam" id="PF12697"/>
    </source>
</evidence>
<dbReference type="GO" id="GO:0016020">
    <property type="term" value="C:membrane"/>
    <property type="evidence" value="ECO:0007669"/>
    <property type="project" value="TreeGrafter"/>
</dbReference>
<accession>A0A051U4I2</accession>
<dbReference type="EMBL" id="JLXW01000006">
    <property type="protein sequence ID" value="KBZ63511.1"/>
    <property type="molecule type" value="Genomic_DNA"/>
</dbReference>
<dbReference type="PANTHER" id="PTHR43798">
    <property type="entry name" value="MONOACYLGLYCEROL LIPASE"/>
    <property type="match status" value="1"/>
</dbReference>
<reference evidence="2 3" key="1">
    <citation type="submission" date="2014-04" db="EMBL/GenBank/DDBJ databases">
        <title>The Genome Sequence of Mycobacterium tuberculosis TKK-01-0051.</title>
        <authorList>
            <consortium name="The Broad Institute Genomics Platform"/>
            <consortium name="The Broad Institute Genome Sequencing Center for Infectious Disease"/>
            <person name="Earl A.M."/>
            <person name="Cohen K."/>
            <person name="Pym A."/>
            <person name="Bishai W."/>
            <person name="Maharaj K."/>
            <person name="Desjardins C."/>
            <person name="Abeel T."/>
            <person name="Young S."/>
            <person name="Zeng Q."/>
            <person name="Gargeya S."/>
            <person name="Abouelleil A."/>
            <person name="Alvarado L."/>
            <person name="Chapman S.B."/>
            <person name="Gainer-Dewar J."/>
            <person name="Goldberg J."/>
            <person name="Griggs A."/>
            <person name="Gujja S."/>
            <person name="Hansen M."/>
            <person name="Howarth C."/>
            <person name="Imamovic A."/>
            <person name="Larimer J."/>
            <person name="Murphy C."/>
            <person name="Naylor J."/>
            <person name="Pearson M."/>
            <person name="Poon T.W."/>
            <person name="Priest M."/>
            <person name="Roberts A."/>
            <person name="Saif S."/>
            <person name="Shea T."/>
            <person name="Sykes S."/>
            <person name="Wortman J."/>
            <person name="Nusbaum C."/>
            <person name="Birren B."/>
        </authorList>
    </citation>
    <scope>NUCLEOTIDE SEQUENCE [LARGE SCALE GENOMIC DNA]</scope>
    <source>
        <strain evidence="2 3">TKK-01-0051</strain>
    </source>
</reference>
<dbReference type="PANTHER" id="PTHR43798:SF33">
    <property type="entry name" value="HYDROLASE, PUTATIVE (AFU_ORTHOLOGUE AFUA_2G14860)-RELATED"/>
    <property type="match status" value="1"/>
</dbReference>
<dbReference type="Proteomes" id="UP000025947">
    <property type="component" value="Unassembled WGS sequence"/>
</dbReference>
<comment type="caution">
    <text evidence="2">The sequence shown here is derived from an EMBL/GenBank/DDBJ whole genome shotgun (WGS) entry which is preliminary data.</text>
</comment>
<proteinExistence type="predicted"/>
<dbReference type="InterPro" id="IPR050266">
    <property type="entry name" value="AB_hydrolase_sf"/>
</dbReference>
<gene>
    <name evidence="2" type="ORF">K875_02217</name>
</gene>
<feature type="domain" description="AB hydrolase-1" evidence="1">
    <location>
        <begin position="57"/>
        <end position="284"/>
    </location>
</feature>
<evidence type="ECO:0000313" key="2">
    <source>
        <dbReference type="EMBL" id="KBZ63511.1"/>
    </source>
</evidence>
<sequence>MGLADGGFRCANAQRHYLAVYDEVRGLSPQPDVVHDVPTTFGNVRVYQHGPDRGVPVVLIHGFFLTSAMWWEQVTGLTNDFTVYAMDMLGQPGASIQSKSMSTPAECARSIDAVLEGLRLRDVHLVAHSYGGWLATHTAARAPRRLATVTLVDPASTVTRLSARFWLNLAVLLSQPHSVRARRAAAWVTGNPVPGSCVDMLARLFLAGFAAFAPPLSTPPLLVPSDRLLRSVRLPVQVLLAGNSIHDSAKALRRIQSLVPAWRYHLWPKASHALPAEVPDEVNACIRQFVIEHHNGGASSTGGA</sequence>
<evidence type="ECO:0000313" key="3">
    <source>
        <dbReference type="Proteomes" id="UP000025947"/>
    </source>
</evidence>
<organism evidence="2 3">
    <name type="scientific">Mycobacterium [tuberculosis] TKK-01-0051</name>
    <dbReference type="NCBI Taxonomy" id="1324261"/>
    <lineage>
        <taxon>Bacteria</taxon>
        <taxon>Bacillati</taxon>
        <taxon>Actinomycetota</taxon>
        <taxon>Actinomycetes</taxon>
        <taxon>Mycobacteriales</taxon>
        <taxon>Mycobacteriaceae</taxon>
        <taxon>Mycobacterium</taxon>
        <taxon>Mycobacterium avium complex (MAC)</taxon>
    </lineage>
</organism>
<dbReference type="InterPro" id="IPR000073">
    <property type="entry name" value="AB_hydrolase_1"/>
</dbReference>
<dbReference type="Pfam" id="PF12697">
    <property type="entry name" value="Abhydrolase_6"/>
    <property type="match status" value="1"/>
</dbReference>
<dbReference type="InterPro" id="IPR029058">
    <property type="entry name" value="AB_hydrolase_fold"/>
</dbReference>
<protein>
    <recommendedName>
        <fullName evidence="1">AB hydrolase-1 domain-containing protein</fullName>
    </recommendedName>
</protein>
<dbReference type="SUPFAM" id="SSF53474">
    <property type="entry name" value="alpha/beta-Hydrolases"/>
    <property type="match status" value="1"/>
</dbReference>
<dbReference type="Gene3D" id="3.40.50.1820">
    <property type="entry name" value="alpha/beta hydrolase"/>
    <property type="match status" value="1"/>
</dbReference>
<dbReference type="HOGENOM" id="CLU_020336_27_3_11"/>
<name>A0A051U4I2_9MYCO</name>
<dbReference type="AlphaFoldDB" id="A0A051U4I2"/>
<dbReference type="GO" id="GO:0003824">
    <property type="term" value="F:catalytic activity"/>
    <property type="evidence" value="ECO:0007669"/>
    <property type="project" value="UniProtKB-ARBA"/>
</dbReference>
<keyword evidence="3" id="KW-1185">Reference proteome</keyword>